<comment type="caution">
    <text evidence="12">The sequence shown here is derived from an EMBL/GenBank/DDBJ whole genome shotgun (WGS) entry which is preliminary data.</text>
</comment>
<evidence type="ECO:0000256" key="6">
    <source>
        <dbReference type="PIRSR" id="PIRSR601548-3"/>
    </source>
</evidence>
<dbReference type="PANTHER" id="PTHR10514:SF27">
    <property type="entry name" value="ANGIOTENSIN-CONVERTING ENZYME"/>
    <property type="match status" value="1"/>
</dbReference>
<comment type="cofactor">
    <cofactor evidence="9">
        <name>Zn(2+)</name>
        <dbReference type="ChEBI" id="CHEBI:29105"/>
    </cofactor>
    <text evidence="9">Binds 2 Zn(2+) ions per subunit.</text>
</comment>
<feature type="disulfide bond" evidence="7">
    <location>
        <begin position="1086"/>
        <end position="1105"/>
    </location>
</feature>
<dbReference type="GO" id="GO:0004180">
    <property type="term" value="F:carboxypeptidase activity"/>
    <property type="evidence" value="ECO:0007669"/>
    <property type="project" value="UniProtKB-KW"/>
</dbReference>
<organism evidence="12 13">
    <name type="scientific">Amphibalanus amphitrite</name>
    <name type="common">Striped barnacle</name>
    <name type="synonym">Balanus amphitrite</name>
    <dbReference type="NCBI Taxonomy" id="1232801"/>
    <lineage>
        <taxon>Eukaryota</taxon>
        <taxon>Metazoa</taxon>
        <taxon>Ecdysozoa</taxon>
        <taxon>Arthropoda</taxon>
        <taxon>Crustacea</taxon>
        <taxon>Multicrustacea</taxon>
        <taxon>Cirripedia</taxon>
        <taxon>Thoracica</taxon>
        <taxon>Thoracicalcarea</taxon>
        <taxon>Balanomorpha</taxon>
        <taxon>Balanoidea</taxon>
        <taxon>Balanidae</taxon>
        <taxon>Amphibalaninae</taxon>
        <taxon>Amphibalanus</taxon>
    </lineage>
</organism>
<dbReference type="PANTHER" id="PTHR10514">
    <property type="entry name" value="ANGIOTENSIN-CONVERTING ENZYME"/>
    <property type="match status" value="1"/>
</dbReference>
<evidence type="ECO:0000256" key="2">
    <source>
        <dbReference type="ARBA" id="ARBA00022729"/>
    </source>
</evidence>
<evidence type="ECO:0000256" key="1">
    <source>
        <dbReference type="ARBA" id="ARBA00008139"/>
    </source>
</evidence>
<reference evidence="12 13" key="1">
    <citation type="submission" date="2019-07" db="EMBL/GenBank/DDBJ databases">
        <title>Draft genome assembly of a fouling barnacle, Amphibalanus amphitrite (Darwin, 1854): The first reference genome for Thecostraca.</title>
        <authorList>
            <person name="Kim W."/>
        </authorList>
    </citation>
    <scope>NUCLEOTIDE SEQUENCE [LARGE SCALE GENOMIC DNA]</scope>
    <source>
        <strain evidence="12">SNU_AA5</strain>
        <tissue evidence="12">Soma without cirri and trophi</tissue>
    </source>
</reference>
<dbReference type="GO" id="GO:0008237">
    <property type="term" value="F:metallopeptidase activity"/>
    <property type="evidence" value="ECO:0007669"/>
    <property type="project" value="UniProtKB-KW"/>
</dbReference>
<dbReference type="SUPFAM" id="SSF55486">
    <property type="entry name" value="Metalloproteases ('zincins'), catalytic domain"/>
    <property type="match status" value="3"/>
</dbReference>
<dbReference type="Pfam" id="PF01401">
    <property type="entry name" value="Peptidase_M2"/>
    <property type="match status" value="2"/>
</dbReference>
<keyword evidence="13" id="KW-1185">Reference proteome</keyword>
<keyword evidence="6 9" id="KW-0862">Zinc</keyword>
<dbReference type="OrthoDB" id="7361988at2759"/>
<comment type="similarity">
    <text evidence="1 8 9">Belongs to the peptidase M2 family.</text>
</comment>
<evidence type="ECO:0000313" key="12">
    <source>
        <dbReference type="EMBL" id="KAF0290819.1"/>
    </source>
</evidence>
<proteinExistence type="inferred from homology"/>
<keyword evidence="3 7" id="KW-1015">Disulfide bond</keyword>
<accession>A0A6A4VCF0</accession>
<evidence type="ECO:0000313" key="13">
    <source>
        <dbReference type="Proteomes" id="UP000440578"/>
    </source>
</evidence>
<feature type="binding site" evidence="5">
    <location>
        <position position="791"/>
    </location>
    <ligand>
        <name>chloride</name>
        <dbReference type="ChEBI" id="CHEBI:17996"/>
        <label>1</label>
    </ligand>
</feature>
<evidence type="ECO:0000256" key="10">
    <source>
        <dbReference type="SAM" id="Phobius"/>
    </source>
</evidence>
<keyword evidence="9" id="KW-0482">Metalloprotease</keyword>
<dbReference type="EMBL" id="VIIS01001928">
    <property type="protein sequence ID" value="KAF0290819.1"/>
    <property type="molecule type" value="Genomic_DNA"/>
</dbReference>
<feature type="transmembrane region" description="Helical" evidence="10">
    <location>
        <begin position="1185"/>
        <end position="1206"/>
    </location>
</feature>
<keyword evidence="10" id="KW-1133">Transmembrane helix</keyword>
<feature type="binding site" evidence="6">
    <location>
        <position position="976"/>
    </location>
    <ligand>
        <name>Zn(2+)</name>
        <dbReference type="ChEBI" id="CHEBI:29105"/>
        <label>1</label>
        <note>catalytic</note>
    </ligand>
</feature>
<dbReference type="EC" id="3.4.-.-" evidence="9"/>
<dbReference type="GO" id="GO:0046872">
    <property type="term" value="F:metal ion binding"/>
    <property type="evidence" value="ECO:0007669"/>
    <property type="project" value="UniProtKB-KW"/>
</dbReference>
<evidence type="ECO:0000256" key="5">
    <source>
        <dbReference type="PIRSR" id="PIRSR601548-2"/>
    </source>
</evidence>
<dbReference type="GO" id="GO:0006508">
    <property type="term" value="P:proteolysis"/>
    <property type="evidence" value="ECO:0007669"/>
    <property type="project" value="UniProtKB-KW"/>
</dbReference>
<name>A0A6A4VCF0_AMPAM</name>
<keyword evidence="4 9" id="KW-0325">Glycoprotein</keyword>
<comment type="caution">
    <text evidence="8">Lacks conserved residue(s) required for the propagation of feature annotation.</text>
</comment>
<dbReference type="GO" id="GO:0016020">
    <property type="term" value="C:membrane"/>
    <property type="evidence" value="ECO:0007669"/>
    <property type="project" value="InterPro"/>
</dbReference>
<keyword evidence="9" id="KW-0121">Carboxypeptidase</keyword>
<feature type="chain" id="PRO_5025550007" description="Angiotensin-converting enzyme" evidence="11">
    <location>
        <begin position="21"/>
        <end position="1215"/>
    </location>
</feature>
<evidence type="ECO:0000256" key="3">
    <source>
        <dbReference type="ARBA" id="ARBA00023157"/>
    </source>
</evidence>
<sequence>MRAAALACCLLASLAAVALGAAVPAWSDSVQHEYDQLVAEAGRERWQRQHGAQPGEAELRLATLSAALLTRLKEQPHNWETVQRRLQLQRNAATMNLGKVELDGMLSVDGELRQQKVYDALREYLTAQGAMATALGMESASQLWWAPFTTGSGEARSELQTLWSRTAPLVSGLLEHLRSLPAPAGGSVTDLVYACAARDDCAELVKLALPYPDVANVVSDLLREKELSTEQLARLSEQFLGLLGLPAAPARFWANSEFRAAAADCSSYVDADRMRLCADTNAQGLRSALSLMTSAEYLRTAAAGQPAPFHTAPFPGRWRPRERSAPSVVQQLLYGYRSDEASSKARLAVVSLYLARGGRSAGQADARCHGDIGCQQAANAVMEAAVTQLLPISYHAASLRWLEALEAAPATDADATWRTEMSSALGAPAAAATPSQLDKHFYDAGRHIARVLAGVAGFQLHAAACPEGTAQCLPDGAEAAGALISRVMAAGSSLPWDRLLQETTGRAPSAEPLISLLPAAAPSDGRAAAASAYTGTGGPEGGCGVEEKDFSILRIEARNDDQTPGGFAPAAPVVPVRRQAPTAATACGNVPEDQKTPEEKALCLWNDEFDVFRQNATDAEWEFGLDLNATENLDNLVKYQKAFLQRRNEARSSLGDNPDKWINDSSNADEAKLWGEAVHSVGEGSRRRQRRHVGAAAAVDRRSSEGLRGRVRVPVDKQSCDDAEKLTIWDLQTVMAAGSMEEEEAQYYWRQYRAAAKTDLHSTFSDYIARGRDAASQAGLQHYGQFWLEPYGYGSTNETLLEELADTWADLDELYRSLHTVVRHQLNQAGLSSATGKQPLPVDMFAADWRNIYNDTKPFDNYTVDITDKLEEQSYDIVKIQTDAAEYLKKLGLVDDLMNTECFGDSNWVECEKGQDCDALAWTSGVDDCIKIRVTPEITMDNYERVHAKSAELAYYLQYRSLGPRVPYRSQPRNLESKSLLPVPMAQVDGLYDIDFLYRRALQHLAPLPFNYVTNKWLWELFGNSLDRWEHRWWELREDIQGVRPSESRSADDLDMLAVPDLARDRPAFQRYMSTVLQFQLFEKACVDAGQFEIDKAEEKPLYRCSLDSSAAAGLKDLMAAGNTQRWKALLKQYTVNGTLSSISMVRYFAPLHKHLQRVIESNNLETTWESDLVDYWDEEVDNTVPIVVGVVLGVLVLIVVIAYFVSRVRRNKEE</sequence>
<dbReference type="PROSITE" id="PS52011">
    <property type="entry name" value="PEPTIDASE_M2"/>
    <property type="match status" value="1"/>
</dbReference>
<gene>
    <name evidence="12" type="primary">Ance_3</name>
    <name evidence="12" type="ORF">FJT64_010984</name>
</gene>
<evidence type="ECO:0000256" key="8">
    <source>
        <dbReference type="PROSITE-ProRule" id="PRU01355"/>
    </source>
</evidence>
<dbReference type="PRINTS" id="PR00791">
    <property type="entry name" value="PEPDIPTASEA"/>
</dbReference>
<feature type="signal peptide" evidence="11">
    <location>
        <begin position="1"/>
        <end position="20"/>
    </location>
</feature>
<keyword evidence="10" id="KW-0812">Transmembrane</keyword>
<keyword evidence="6 9" id="KW-0479">Metal-binding</keyword>
<dbReference type="InterPro" id="IPR001548">
    <property type="entry name" value="Peptidase_M2"/>
</dbReference>
<evidence type="ECO:0000256" key="9">
    <source>
        <dbReference type="RuleBase" id="RU361144"/>
    </source>
</evidence>
<dbReference type="Proteomes" id="UP000440578">
    <property type="component" value="Unassembled WGS sequence"/>
</dbReference>
<keyword evidence="2 11" id="KW-0732">Signal</keyword>
<protein>
    <recommendedName>
        <fullName evidence="9">Angiotensin-converting enzyme</fullName>
        <ecNumber evidence="9">3.4.-.-</ecNumber>
    </recommendedName>
</protein>
<evidence type="ECO:0000256" key="11">
    <source>
        <dbReference type="SAM" id="SignalP"/>
    </source>
</evidence>
<dbReference type="AlphaFoldDB" id="A0A6A4VCF0"/>
<dbReference type="GO" id="GO:0008241">
    <property type="term" value="F:peptidyl-dipeptidase activity"/>
    <property type="evidence" value="ECO:0007669"/>
    <property type="project" value="InterPro"/>
</dbReference>
<keyword evidence="9" id="KW-0645">Protease</keyword>
<keyword evidence="10" id="KW-0472">Membrane</keyword>
<evidence type="ECO:0000256" key="7">
    <source>
        <dbReference type="PIRSR" id="PIRSR601548-4"/>
    </source>
</evidence>
<evidence type="ECO:0000256" key="4">
    <source>
        <dbReference type="ARBA" id="ARBA00023180"/>
    </source>
</evidence>
<keyword evidence="9" id="KW-0378">Hydrolase</keyword>